<gene>
    <name evidence="3" type="ORF">D0962_21350</name>
</gene>
<evidence type="ECO:0000313" key="3">
    <source>
        <dbReference type="EMBL" id="NEZ65286.1"/>
    </source>
</evidence>
<comment type="caution">
    <text evidence="3">The sequence shown here is derived from an EMBL/GenBank/DDBJ whole genome shotgun (WGS) entry which is preliminary data.</text>
</comment>
<reference evidence="3 4" key="1">
    <citation type="journal article" date="2020" name="Microb. Ecol.">
        <title>Ecogenomics of the Marine Benthic Filamentous Cyanobacterium Adonisia.</title>
        <authorList>
            <person name="Walter J.M."/>
            <person name="Coutinho F.H."/>
            <person name="Leomil L."/>
            <person name="Hargreaves P.I."/>
            <person name="Campeao M.E."/>
            <person name="Vieira V.V."/>
            <person name="Silva B.S."/>
            <person name="Fistarol G.O."/>
            <person name="Salomon P.S."/>
            <person name="Sawabe T."/>
            <person name="Mino S."/>
            <person name="Hosokawa M."/>
            <person name="Miyashita H."/>
            <person name="Maruyama F."/>
            <person name="van Verk M.C."/>
            <person name="Dutilh B.E."/>
            <person name="Thompson C.C."/>
            <person name="Thompson F.L."/>
        </authorList>
    </citation>
    <scope>NUCLEOTIDE SEQUENCE [LARGE SCALE GENOMIC DNA]</scope>
    <source>
        <strain evidence="3 4">CCMR0082</strain>
    </source>
</reference>
<dbReference type="AlphaFoldDB" id="A0A6M0SAG3"/>
<dbReference type="GO" id="GO:0043190">
    <property type="term" value="C:ATP-binding cassette (ABC) transporter complex"/>
    <property type="evidence" value="ECO:0007669"/>
    <property type="project" value="InterPro"/>
</dbReference>
<sequence>SGGIAHAAYGGIGLAYFFGVNPVLGAIAFALAAALG</sequence>
<accession>A0A6M0SAG3</accession>
<dbReference type="InterPro" id="IPR001626">
    <property type="entry name" value="ABC_TroCD"/>
</dbReference>
<proteinExistence type="inferred from homology"/>
<keyword evidence="2" id="KW-0472">Membrane</keyword>
<dbReference type="EMBL" id="QZCE01000002">
    <property type="protein sequence ID" value="NEZ65286.1"/>
    <property type="molecule type" value="Genomic_DNA"/>
</dbReference>
<feature type="transmembrane region" description="Helical" evidence="2">
    <location>
        <begin position="12"/>
        <end position="35"/>
    </location>
</feature>
<evidence type="ECO:0000256" key="1">
    <source>
        <dbReference type="RuleBase" id="RU003943"/>
    </source>
</evidence>
<name>A0A6M0SAG3_9CYAN</name>
<protein>
    <submittedName>
        <fullName evidence="3">Metal ABC transporter permease</fullName>
    </submittedName>
</protein>
<evidence type="ECO:0000256" key="2">
    <source>
        <dbReference type="SAM" id="Phobius"/>
    </source>
</evidence>
<comment type="subcellular location">
    <subcellularLocation>
        <location evidence="1">Cell membrane</location>
        <topology evidence="1">Multi-pass membrane protein</topology>
    </subcellularLocation>
</comment>
<dbReference type="Pfam" id="PF00950">
    <property type="entry name" value="ABC-3"/>
    <property type="match status" value="1"/>
</dbReference>
<feature type="non-terminal residue" evidence="3">
    <location>
        <position position="1"/>
    </location>
</feature>
<keyword evidence="2" id="KW-1133">Transmembrane helix</keyword>
<dbReference type="Proteomes" id="UP000473574">
    <property type="component" value="Unassembled WGS sequence"/>
</dbReference>
<comment type="similarity">
    <text evidence="1">Belongs to the ABC-3 integral membrane protein family.</text>
</comment>
<organism evidence="3 4">
    <name type="scientific">Adonisia turfae CCMR0082</name>
    <dbReference type="NCBI Taxonomy" id="2304604"/>
    <lineage>
        <taxon>Bacteria</taxon>
        <taxon>Bacillati</taxon>
        <taxon>Cyanobacteriota</taxon>
        <taxon>Adonisia</taxon>
        <taxon>Adonisia turfae</taxon>
    </lineage>
</organism>
<keyword evidence="1" id="KW-0813">Transport</keyword>
<keyword evidence="1 2" id="KW-0812">Transmembrane</keyword>
<evidence type="ECO:0000313" key="4">
    <source>
        <dbReference type="Proteomes" id="UP000473574"/>
    </source>
</evidence>
<feature type="non-terminal residue" evidence="3">
    <location>
        <position position="36"/>
    </location>
</feature>
<dbReference type="GO" id="GO:0055085">
    <property type="term" value="P:transmembrane transport"/>
    <property type="evidence" value="ECO:0007669"/>
    <property type="project" value="InterPro"/>
</dbReference>